<dbReference type="EMBL" id="RSDW01000001">
    <property type="protein sequence ID" value="RSL16914.1"/>
    <property type="molecule type" value="Genomic_DNA"/>
</dbReference>
<dbReference type="Proteomes" id="UP000269669">
    <property type="component" value="Unassembled WGS sequence"/>
</dbReference>
<sequence>MILNVRCASSNQHLKQAWVKVGALLCLMSAATAMRAGSPTSSRQIVETVIANESTAEQHRGRYLYLSEERSERTGGHLWKEWVAETSMGKVRMLVAVDGQSLNGDSAASEKARLADIAAHPDAFAKKEEALKNDEKHAKQMLSLLPKAFDFGAPKEEGGFLRIDFKPNPSYEPQSLEERVLHGMSGSILVDEQGMRLHGIEGRLPEDVSIGYGLIATIHAGSNFTTTRDRVYGNEWKTAMLDTDINGRAIFFKAIGKKEHAVHSSFKQLPDNITVPQAVEMLVK</sequence>
<dbReference type="AlphaFoldDB" id="A0A3R9QA46"/>
<protein>
    <submittedName>
        <fullName evidence="1">Uncharacterized protein</fullName>
    </submittedName>
</protein>
<name>A0A3R9QA46_9BACT</name>
<reference evidence="1 2" key="1">
    <citation type="submission" date="2018-12" db="EMBL/GenBank/DDBJ databases">
        <title>Sequencing of bacterial isolates from soil warming experiment in Harvard Forest, Massachusetts, USA.</title>
        <authorList>
            <person name="Deangelis K."/>
        </authorList>
    </citation>
    <scope>NUCLEOTIDE SEQUENCE [LARGE SCALE GENOMIC DNA]</scope>
    <source>
        <strain evidence="1 2">EB153</strain>
    </source>
</reference>
<comment type="caution">
    <text evidence="1">The sequence shown here is derived from an EMBL/GenBank/DDBJ whole genome shotgun (WGS) entry which is preliminary data.</text>
</comment>
<proteinExistence type="predicted"/>
<organism evidence="1 2">
    <name type="scientific">Edaphobacter aggregans</name>
    <dbReference type="NCBI Taxonomy" id="570835"/>
    <lineage>
        <taxon>Bacteria</taxon>
        <taxon>Pseudomonadati</taxon>
        <taxon>Acidobacteriota</taxon>
        <taxon>Terriglobia</taxon>
        <taxon>Terriglobales</taxon>
        <taxon>Acidobacteriaceae</taxon>
        <taxon>Edaphobacter</taxon>
    </lineage>
</organism>
<evidence type="ECO:0000313" key="2">
    <source>
        <dbReference type="Proteomes" id="UP000269669"/>
    </source>
</evidence>
<accession>A0A3R9QA46</accession>
<gene>
    <name evidence="1" type="ORF">EDE15_2441</name>
</gene>
<keyword evidence="2" id="KW-1185">Reference proteome</keyword>
<evidence type="ECO:0000313" key="1">
    <source>
        <dbReference type="EMBL" id="RSL16914.1"/>
    </source>
</evidence>